<keyword evidence="4" id="KW-1185">Reference proteome</keyword>
<dbReference type="Proteomes" id="UP000653305">
    <property type="component" value="Unassembled WGS sequence"/>
</dbReference>
<name>A0A830BEI8_9LAMI</name>
<proteinExistence type="predicted"/>
<dbReference type="InterPro" id="IPR011665">
    <property type="entry name" value="BRF1_TBP-bd_dom"/>
</dbReference>
<sequence>MNESTKDRFHEADAIIEESESLSDIDVIEVDLYLHNEEKKLKKIIWEEMNKEYLEEQAAKEAAALAAKKAYEATFANCSGDVEAAQRLAAAAAEAVAKSKKEKQQKRAADLKNMEPAQTTHEAAKQALDRKRLGSKIRLDALEKLFDESVNLILDFGILEQENPVDTKKSRTEVESDHDDKYPNNSKDDTEASWNKTKLLQQRVQSRDYEGLANYLRRILT</sequence>
<evidence type="ECO:0000256" key="1">
    <source>
        <dbReference type="SAM" id="MobiDB-lite"/>
    </source>
</evidence>
<dbReference type="OrthoDB" id="511529at2759"/>
<organism evidence="3 4">
    <name type="scientific">Phtheirospermum japonicum</name>
    <dbReference type="NCBI Taxonomy" id="374723"/>
    <lineage>
        <taxon>Eukaryota</taxon>
        <taxon>Viridiplantae</taxon>
        <taxon>Streptophyta</taxon>
        <taxon>Embryophyta</taxon>
        <taxon>Tracheophyta</taxon>
        <taxon>Spermatophyta</taxon>
        <taxon>Magnoliopsida</taxon>
        <taxon>eudicotyledons</taxon>
        <taxon>Gunneridae</taxon>
        <taxon>Pentapetalae</taxon>
        <taxon>asterids</taxon>
        <taxon>lamiids</taxon>
        <taxon>Lamiales</taxon>
        <taxon>Orobanchaceae</taxon>
        <taxon>Orobanchaceae incertae sedis</taxon>
        <taxon>Phtheirospermum</taxon>
    </lineage>
</organism>
<accession>A0A830BEI8</accession>
<reference evidence="3" key="1">
    <citation type="submission" date="2020-07" db="EMBL/GenBank/DDBJ databases">
        <title>Ethylene signaling mediates host invasion by parasitic plants.</title>
        <authorList>
            <person name="Yoshida S."/>
        </authorList>
    </citation>
    <scope>NUCLEOTIDE SEQUENCE</scope>
    <source>
        <strain evidence="3">Okayama</strain>
    </source>
</reference>
<feature type="compositionally biased region" description="Basic and acidic residues" evidence="1">
    <location>
        <begin position="165"/>
        <end position="190"/>
    </location>
</feature>
<evidence type="ECO:0000313" key="3">
    <source>
        <dbReference type="EMBL" id="GFP83689.1"/>
    </source>
</evidence>
<comment type="caution">
    <text evidence="3">The sequence shown here is derived from an EMBL/GenBank/DDBJ whole genome shotgun (WGS) entry which is preliminary data.</text>
</comment>
<protein>
    <submittedName>
        <fullName evidence="3">Protein transport protein sec24-like at4g32640</fullName>
    </submittedName>
</protein>
<dbReference type="Gene3D" id="1.20.5.650">
    <property type="entry name" value="Single helix bin"/>
    <property type="match status" value="1"/>
</dbReference>
<gene>
    <name evidence="3" type="ORF">PHJA_000512400</name>
</gene>
<dbReference type="AlphaFoldDB" id="A0A830BEI8"/>
<evidence type="ECO:0000259" key="2">
    <source>
        <dbReference type="Pfam" id="PF07741"/>
    </source>
</evidence>
<dbReference type="Pfam" id="PF07741">
    <property type="entry name" value="BRF1"/>
    <property type="match status" value="1"/>
</dbReference>
<feature type="region of interest" description="Disordered" evidence="1">
    <location>
        <begin position="165"/>
        <end position="197"/>
    </location>
</feature>
<evidence type="ECO:0000313" key="4">
    <source>
        <dbReference type="Proteomes" id="UP000653305"/>
    </source>
</evidence>
<feature type="domain" description="Brf1 TBP-binding" evidence="2">
    <location>
        <begin position="23"/>
        <end position="147"/>
    </location>
</feature>
<dbReference type="EMBL" id="BMAC01000068">
    <property type="protein sequence ID" value="GFP83689.1"/>
    <property type="molecule type" value="Genomic_DNA"/>
</dbReference>